<dbReference type="InterPro" id="IPR036291">
    <property type="entry name" value="NAD(P)-bd_dom_sf"/>
</dbReference>
<dbReference type="PANTHER" id="PTHR44147:SF2">
    <property type="entry name" value="DEHYDROGENASE_REDUCTASE SDR FAMILY MEMBER 1"/>
    <property type="match status" value="1"/>
</dbReference>
<dbReference type="WBParaSite" id="PDA_v2.g6157.t1">
    <property type="protein sequence ID" value="PDA_v2.g6157.t1"/>
    <property type="gene ID" value="PDA_v2.g6157"/>
</dbReference>
<name>A0A914R3Y1_9BILA</name>
<accession>A0A914R3Y1</accession>
<keyword evidence="1" id="KW-1185">Reference proteome</keyword>
<sequence>MSAVQRPLSNRVALVTGASRGVGRGIALQLGEAGAKVYVTGRPQKNLVGKQSSLEKVAAEIIQRGGFGIPVFCDHSNPENVKKLFEQIKMENNGQLDILVNNAYSDVDFIAEKY</sequence>
<dbReference type="PRINTS" id="PR00081">
    <property type="entry name" value="GDHRDH"/>
</dbReference>
<dbReference type="Proteomes" id="UP000887578">
    <property type="component" value="Unplaced"/>
</dbReference>
<dbReference type="SUPFAM" id="SSF51735">
    <property type="entry name" value="NAD(P)-binding Rossmann-fold domains"/>
    <property type="match status" value="1"/>
</dbReference>
<dbReference type="Pfam" id="PF00106">
    <property type="entry name" value="adh_short"/>
    <property type="match status" value="1"/>
</dbReference>
<organism evidence="1 2">
    <name type="scientific">Panagrolaimus davidi</name>
    <dbReference type="NCBI Taxonomy" id="227884"/>
    <lineage>
        <taxon>Eukaryota</taxon>
        <taxon>Metazoa</taxon>
        <taxon>Ecdysozoa</taxon>
        <taxon>Nematoda</taxon>
        <taxon>Chromadorea</taxon>
        <taxon>Rhabditida</taxon>
        <taxon>Tylenchina</taxon>
        <taxon>Panagrolaimomorpha</taxon>
        <taxon>Panagrolaimoidea</taxon>
        <taxon>Panagrolaimidae</taxon>
        <taxon>Panagrolaimus</taxon>
    </lineage>
</organism>
<dbReference type="Gene3D" id="3.40.50.720">
    <property type="entry name" value="NAD(P)-binding Rossmann-like Domain"/>
    <property type="match status" value="1"/>
</dbReference>
<evidence type="ECO:0000313" key="2">
    <source>
        <dbReference type="WBParaSite" id="PDA_v2.g6157.t1"/>
    </source>
</evidence>
<dbReference type="PANTHER" id="PTHR44147">
    <property type="entry name" value="DEHYDROGENASE/REDUCTASE SDR FAMILY MEMBER 1"/>
    <property type="match status" value="1"/>
</dbReference>
<dbReference type="InterPro" id="IPR002347">
    <property type="entry name" value="SDR_fam"/>
</dbReference>
<protein>
    <submittedName>
        <fullName evidence="2">Uncharacterized protein</fullName>
    </submittedName>
</protein>
<evidence type="ECO:0000313" key="1">
    <source>
        <dbReference type="Proteomes" id="UP000887578"/>
    </source>
</evidence>
<dbReference type="AlphaFoldDB" id="A0A914R3Y1"/>
<proteinExistence type="predicted"/>
<reference evidence="2" key="1">
    <citation type="submission" date="2022-11" db="UniProtKB">
        <authorList>
            <consortium name="WormBaseParasite"/>
        </authorList>
    </citation>
    <scope>IDENTIFICATION</scope>
</reference>